<feature type="transmembrane region" description="Helical" evidence="1">
    <location>
        <begin position="51"/>
        <end position="70"/>
    </location>
</feature>
<evidence type="ECO:0000256" key="1">
    <source>
        <dbReference type="SAM" id="Phobius"/>
    </source>
</evidence>
<feature type="transmembrane region" description="Helical" evidence="1">
    <location>
        <begin position="106"/>
        <end position="123"/>
    </location>
</feature>
<keyword evidence="1" id="KW-1133">Transmembrane helix</keyword>
<gene>
    <name evidence="3" type="ORF">RirG_169850</name>
</gene>
<sequence length="136" mass="15587">MGQLIWNQWARLISLTAGVFQLIGGLFAFFYRYSMFKAVIDINFLFNPFNYLAIICTVTGLIIIALELPLPFLKDTFLVRSFIPRILLYVPISFVSVFNYQNVNPALYLFIGTLMYLTAAIKGETNRVNNTLRSKV</sequence>
<dbReference type="Proteomes" id="UP000022910">
    <property type="component" value="Unassembled WGS sequence"/>
</dbReference>
<feature type="domain" description="DUF7727" evidence="2">
    <location>
        <begin position="1"/>
        <end position="124"/>
    </location>
</feature>
<dbReference type="PANTHER" id="PTHR40629">
    <property type="entry name" value="PRO41 PROTEIN"/>
    <property type="match status" value="1"/>
</dbReference>
<proteinExistence type="predicted"/>
<dbReference type="Pfam" id="PF24853">
    <property type="entry name" value="DUF7727"/>
    <property type="match status" value="1"/>
</dbReference>
<evidence type="ECO:0000259" key="2">
    <source>
        <dbReference type="Pfam" id="PF24853"/>
    </source>
</evidence>
<dbReference type="OrthoDB" id="2110422at2759"/>
<dbReference type="InterPro" id="IPR056144">
    <property type="entry name" value="DUF7727"/>
</dbReference>
<keyword evidence="1" id="KW-0472">Membrane</keyword>
<dbReference type="SMR" id="A0A015J4C7"/>
<dbReference type="EMBL" id="JEMT01025248">
    <property type="protein sequence ID" value="EXX61580.1"/>
    <property type="molecule type" value="Genomic_DNA"/>
</dbReference>
<dbReference type="AlphaFoldDB" id="A0A015J4C7"/>
<reference evidence="3 4" key="1">
    <citation type="submission" date="2014-02" db="EMBL/GenBank/DDBJ databases">
        <title>Single nucleus genome sequencing reveals high similarity among nuclei of an endomycorrhizal fungus.</title>
        <authorList>
            <person name="Lin K."/>
            <person name="Geurts R."/>
            <person name="Zhang Z."/>
            <person name="Limpens E."/>
            <person name="Saunders D.G."/>
            <person name="Mu D."/>
            <person name="Pang E."/>
            <person name="Cao H."/>
            <person name="Cha H."/>
            <person name="Lin T."/>
            <person name="Zhou Q."/>
            <person name="Shang Y."/>
            <person name="Li Y."/>
            <person name="Ivanov S."/>
            <person name="Sharma T."/>
            <person name="Velzen R.V."/>
            <person name="Ruijter N.D."/>
            <person name="Aanen D.K."/>
            <person name="Win J."/>
            <person name="Kamoun S."/>
            <person name="Bisseling T."/>
            <person name="Huang S."/>
        </authorList>
    </citation>
    <scope>NUCLEOTIDE SEQUENCE [LARGE SCALE GENOMIC DNA]</scope>
    <source>
        <strain evidence="4">DAOM197198w</strain>
    </source>
</reference>
<dbReference type="OMA" id="NQWARLI"/>
<name>A0A015J4C7_RHIIW</name>
<evidence type="ECO:0000313" key="4">
    <source>
        <dbReference type="Proteomes" id="UP000022910"/>
    </source>
</evidence>
<organism evidence="3 4">
    <name type="scientific">Rhizophagus irregularis (strain DAOM 197198w)</name>
    <name type="common">Glomus intraradices</name>
    <dbReference type="NCBI Taxonomy" id="1432141"/>
    <lineage>
        <taxon>Eukaryota</taxon>
        <taxon>Fungi</taxon>
        <taxon>Fungi incertae sedis</taxon>
        <taxon>Mucoromycota</taxon>
        <taxon>Glomeromycotina</taxon>
        <taxon>Glomeromycetes</taxon>
        <taxon>Glomerales</taxon>
        <taxon>Glomeraceae</taxon>
        <taxon>Rhizophagus</taxon>
    </lineage>
</organism>
<protein>
    <recommendedName>
        <fullName evidence="2">DUF7727 domain-containing protein</fullName>
    </recommendedName>
</protein>
<feature type="transmembrane region" description="Helical" evidence="1">
    <location>
        <begin position="12"/>
        <end position="31"/>
    </location>
</feature>
<evidence type="ECO:0000313" key="3">
    <source>
        <dbReference type="EMBL" id="EXX61580.1"/>
    </source>
</evidence>
<feature type="transmembrane region" description="Helical" evidence="1">
    <location>
        <begin position="82"/>
        <end position="100"/>
    </location>
</feature>
<keyword evidence="4" id="KW-1185">Reference proteome</keyword>
<dbReference type="HOGENOM" id="CLU_132815_1_0_1"/>
<keyword evidence="1" id="KW-0812">Transmembrane</keyword>
<dbReference type="PANTHER" id="PTHR40629:SF1">
    <property type="entry name" value="PRO41 PROTEIN"/>
    <property type="match status" value="1"/>
</dbReference>
<comment type="caution">
    <text evidence="3">The sequence shown here is derived from an EMBL/GenBank/DDBJ whole genome shotgun (WGS) entry which is preliminary data.</text>
</comment>
<accession>A0A015J4C7</accession>